<dbReference type="AlphaFoldDB" id="A0A0B8TBB4"/>
<protein>
    <recommendedName>
        <fullName evidence="8">Glycogen synthase</fullName>
        <ecNumber evidence="8">2.4.1.21</ecNumber>
    </recommendedName>
    <alternativeName>
        <fullName evidence="8">Starch [bacterial glycogen] synthase</fullName>
    </alternativeName>
</protein>
<evidence type="ECO:0000256" key="5">
    <source>
        <dbReference type="ARBA" id="ARBA00022676"/>
    </source>
</evidence>
<evidence type="ECO:0000313" key="11">
    <source>
        <dbReference type="EMBL" id="KGE16159.1"/>
    </source>
</evidence>
<dbReference type="Pfam" id="PF08323">
    <property type="entry name" value="Glyco_transf_5"/>
    <property type="match status" value="1"/>
</dbReference>
<dbReference type="HAMAP" id="MF_00484">
    <property type="entry name" value="Glycogen_synth"/>
    <property type="match status" value="1"/>
</dbReference>
<proteinExistence type="inferred from homology"/>
<dbReference type="Gene3D" id="3.40.50.2000">
    <property type="entry name" value="Glycogen Phosphorylase B"/>
    <property type="match status" value="2"/>
</dbReference>
<accession>A0A0B8TBB4</accession>
<dbReference type="GO" id="GO:0005978">
    <property type="term" value="P:glycogen biosynthetic process"/>
    <property type="evidence" value="ECO:0007669"/>
    <property type="project" value="UniProtKB-UniRule"/>
</dbReference>
<evidence type="ECO:0000256" key="7">
    <source>
        <dbReference type="ARBA" id="ARBA00023056"/>
    </source>
</evidence>
<keyword evidence="5 8" id="KW-0328">Glycosyltransferase</keyword>
<dbReference type="Pfam" id="PF00534">
    <property type="entry name" value="Glycos_transf_1"/>
    <property type="match status" value="1"/>
</dbReference>
<evidence type="ECO:0000256" key="8">
    <source>
        <dbReference type="HAMAP-Rule" id="MF_00484"/>
    </source>
</evidence>
<dbReference type="GO" id="GO:0004373">
    <property type="term" value="F:alpha-1,4-glucan glucosyltransferase (UDP-glucose donor) activity"/>
    <property type="evidence" value="ECO:0007669"/>
    <property type="project" value="InterPro"/>
</dbReference>
<dbReference type="PATRIC" id="fig|1229276.3.peg.283"/>
<evidence type="ECO:0000313" key="12">
    <source>
        <dbReference type="Proteomes" id="UP000031802"/>
    </source>
</evidence>
<dbReference type="NCBIfam" id="TIGR02095">
    <property type="entry name" value="glgA"/>
    <property type="match status" value="1"/>
</dbReference>
<keyword evidence="12" id="KW-1185">Reference proteome</keyword>
<comment type="similarity">
    <text evidence="4 8">Belongs to the glycosyltransferase 1 family. Bacterial/plant glycogen synthase subfamily.</text>
</comment>
<feature type="domain" description="Glycosyl transferase family 1" evidence="9">
    <location>
        <begin position="282"/>
        <end position="434"/>
    </location>
</feature>
<reference evidence="11 12" key="2">
    <citation type="journal article" date="2015" name="PLoS ONE">
        <title>Whole-Genome Optical Mapping and Finished Genome Sequence of Sphingobacterium deserti sp. nov., a New Species Isolated from the Western Desert of China.</title>
        <authorList>
            <person name="Teng C."/>
            <person name="Zhou Z."/>
            <person name="Molnar I."/>
            <person name="Li X."/>
            <person name="Tang R."/>
            <person name="Chen M."/>
            <person name="Wang L."/>
            <person name="Su S."/>
            <person name="Zhang W."/>
            <person name="Lin M."/>
        </authorList>
    </citation>
    <scope>NUCLEOTIDE SEQUENCE [LARGE SCALE GENOMIC DNA]</scope>
    <source>
        <strain evidence="12">ACCC05744</strain>
    </source>
</reference>
<dbReference type="STRING" id="1229276.DI53_0274"/>
<dbReference type="UniPathway" id="UPA00164"/>
<comment type="function">
    <text evidence="2 8">Synthesizes alpha-1,4-glucan chains using ADP-glucose.</text>
</comment>
<dbReference type="InterPro" id="IPR013534">
    <property type="entry name" value="Starch_synth_cat_dom"/>
</dbReference>
<dbReference type="InterPro" id="IPR011835">
    <property type="entry name" value="GS/SS"/>
</dbReference>
<gene>
    <name evidence="8" type="primary">glgA</name>
    <name evidence="11" type="ORF">DI53_0274</name>
</gene>
<evidence type="ECO:0000259" key="9">
    <source>
        <dbReference type="Pfam" id="PF00534"/>
    </source>
</evidence>
<reference evidence="12" key="1">
    <citation type="submission" date="2014-04" db="EMBL/GenBank/DDBJ databases">
        <title>Whole-Genome optical mapping and complete genome sequence of Sphingobacterium deserti sp. nov., a new spaces isolated from desert in the west of China.</title>
        <authorList>
            <person name="Teng C."/>
            <person name="Zhou Z."/>
            <person name="Li X."/>
            <person name="Chen M."/>
            <person name="Lin M."/>
            <person name="Wang L."/>
            <person name="Su S."/>
            <person name="Zhang C."/>
            <person name="Zhang W."/>
        </authorList>
    </citation>
    <scope>NUCLEOTIDE SEQUENCE [LARGE SCALE GENOMIC DNA]</scope>
    <source>
        <strain evidence="12">ACCC05744</strain>
    </source>
</reference>
<evidence type="ECO:0000256" key="6">
    <source>
        <dbReference type="ARBA" id="ARBA00022679"/>
    </source>
</evidence>
<dbReference type="GO" id="GO:0009011">
    <property type="term" value="F:alpha-1,4-glucan glucosyltransferase (ADP-glucose donor) activity"/>
    <property type="evidence" value="ECO:0007669"/>
    <property type="project" value="UniProtKB-UniRule"/>
</dbReference>
<comment type="caution">
    <text evidence="11">The sequence shown here is derived from an EMBL/GenBank/DDBJ whole genome shotgun (WGS) entry which is preliminary data.</text>
</comment>
<dbReference type="EC" id="2.4.1.21" evidence="8"/>
<dbReference type="RefSeq" id="WP_037494471.1">
    <property type="nucleotide sequence ID" value="NZ_JJMU01000002.1"/>
</dbReference>
<evidence type="ECO:0000256" key="4">
    <source>
        <dbReference type="ARBA" id="ARBA00010281"/>
    </source>
</evidence>
<dbReference type="InterPro" id="IPR001296">
    <property type="entry name" value="Glyco_trans_1"/>
</dbReference>
<name>A0A0B8TBB4_9SPHI</name>
<dbReference type="EMBL" id="JJMU01000002">
    <property type="protein sequence ID" value="KGE16159.1"/>
    <property type="molecule type" value="Genomic_DNA"/>
</dbReference>
<dbReference type="eggNOG" id="COG0297">
    <property type="taxonomic scope" value="Bacteria"/>
</dbReference>
<comment type="catalytic activity">
    <reaction evidence="1 8">
        <text>[(1-&gt;4)-alpha-D-glucosyl](n) + ADP-alpha-D-glucose = [(1-&gt;4)-alpha-D-glucosyl](n+1) + ADP + H(+)</text>
        <dbReference type="Rhea" id="RHEA:18189"/>
        <dbReference type="Rhea" id="RHEA-COMP:9584"/>
        <dbReference type="Rhea" id="RHEA-COMP:9587"/>
        <dbReference type="ChEBI" id="CHEBI:15378"/>
        <dbReference type="ChEBI" id="CHEBI:15444"/>
        <dbReference type="ChEBI" id="CHEBI:57498"/>
        <dbReference type="ChEBI" id="CHEBI:456216"/>
        <dbReference type="EC" id="2.4.1.21"/>
    </reaction>
</comment>
<feature type="binding site" evidence="8">
    <location>
        <position position="15"/>
    </location>
    <ligand>
        <name>ADP-alpha-D-glucose</name>
        <dbReference type="ChEBI" id="CHEBI:57498"/>
    </ligand>
</feature>
<dbReference type="SUPFAM" id="SSF53756">
    <property type="entry name" value="UDP-Glycosyltransferase/glycogen phosphorylase"/>
    <property type="match status" value="1"/>
</dbReference>
<evidence type="ECO:0000256" key="1">
    <source>
        <dbReference type="ARBA" id="ARBA00001478"/>
    </source>
</evidence>
<sequence>MHVIHLSVECFPLAKVGGLADVVGALPRYQRKSGVDAWVVSPFYDKPFTKDRKFQLIHAGTFVQGGETLAYEVLKEKKDPLGFPLYLIRIPGKLDREEVYCYPDEAEQWIAFQHAFLRWVTDAGIIPDVVNCHDHHVGLIPFLMKHAVDFNQLADVKTLFTIHNGQYQGWMTWDKGALLPAFDTWKWGLLDWDGLINPFAAAVKCCDAFSTVSEGYLQELFVQANGLEGLFQTEAYKGVGIVNGIDDEYWNPELDNQISKTYKKSSVKSGKKSNKKAFCDAVGLNSNLPLLAFIGRFAQEKGADLLPAIISNIFSRLEDKICIFILGSGDEAVETTLKELQDQYPRRLATFIGYNEQLAHQVYASADLLLMPSRVEPCGLNQLYALKYGTIPIVHAVGGLKDTVIDLEEQGGYGFLFAAAEPEAAVESVARAVNTLTDASMLQKVRQKAMSLDFSWDKSANKYIQLYDQL</sequence>
<dbReference type="PANTHER" id="PTHR45825:SF11">
    <property type="entry name" value="ALPHA AMYLASE DOMAIN-CONTAINING PROTEIN"/>
    <property type="match status" value="1"/>
</dbReference>
<evidence type="ECO:0000256" key="2">
    <source>
        <dbReference type="ARBA" id="ARBA00002764"/>
    </source>
</evidence>
<keyword evidence="7 8" id="KW-0320">Glycogen biosynthesis</keyword>
<keyword evidence="6 8" id="KW-0808">Transferase</keyword>
<evidence type="ECO:0000256" key="3">
    <source>
        <dbReference type="ARBA" id="ARBA00004964"/>
    </source>
</evidence>
<organism evidence="11 12">
    <name type="scientific">Sphingobacterium deserti</name>
    <dbReference type="NCBI Taxonomy" id="1229276"/>
    <lineage>
        <taxon>Bacteria</taxon>
        <taxon>Pseudomonadati</taxon>
        <taxon>Bacteroidota</taxon>
        <taxon>Sphingobacteriia</taxon>
        <taxon>Sphingobacteriales</taxon>
        <taxon>Sphingobacteriaceae</taxon>
        <taxon>Sphingobacterium</taxon>
    </lineage>
</organism>
<comment type="pathway">
    <text evidence="3 8">Glycan biosynthesis; glycogen biosynthesis.</text>
</comment>
<dbReference type="CDD" id="cd03791">
    <property type="entry name" value="GT5_Glycogen_synthase_DULL1-like"/>
    <property type="match status" value="1"/>
</dbReference>
<dbReference type="Proteomes" id="UP000031802">
    <property type="component" value="Unassembled WGS sequence"/>
</dbReference>
<dbReference type="OrthoDB" id="9808590at2"/>
<feature type="domain" description="Starch synthase catalytic" evidence="10">
    <location>
        <begin position="2"/>
        <end position="232"/>
    </location>
</feature>
<evidence type="ECO:0000259" key="10">
    <source>
        <dbReference type="Pfam" id="PF08323"/>
    </source>
</evidence>
<dbReference type="PANTHER" id="PTHR45825">
    <property type="entry name" value="GRANULE-BOUND STARCH SYNTHASE 1, CHLOROPLASTIC/AMYLOPLASTIC"/>
    <property type="match status" value="1"/>
</dbReference>